<keyword evidence="6" id="KW-0479">Metal-binding</keyword>
<dbReference type="GO" id="GO:0002949">
    <property type="term" value="P:tRNA threonylcarbamoyladenosine modification"/>
    <property type="evidence" value="ECO:0007669"/>
    <property type="project" value="InterPro"/>
</dbReference>
<evidence type="ECO:0000256" key="5">
    <source>
        <dbReference type="ARBA" id="ARBA00022694"/>
    </source>
</evidence>
<keyword evidence="7" id="KW-0547">Nucleotide-binding</keyword>
<comment type="caution">
    <text evidence="11">The sequence shown here is derived from an EMBL/GenBank/DDBJ whole genome shotgun (WGS) entry which is preliminary data.</text>
</comment>
<keyword evidence="9" id="KW-0460">Magnesium</keyword>
<keyword evidence="5" id="KW-0819">tRNA processing</keyword>
<keyword evidence="4" id="KW-0963">Cytoplasm</keyword>
<sequence length="168" mass="18349">MADDHLPIVETHKSTRSLRWCSEADTDAFARALAAAPQLRDAFIALHGDLGAGKTTFVRHLLRALGIAGRIKSPTYAVVEPHEAPDGLQIFHFDFYRFADPREWDDAGFRDIFAGPGLKLAEWPDNAAGRTPVADLAIKIEAMTDDTRSVTLIANTPRGSDLLARIAA</sequence>
<dbReference type="InterPro" id="IPR003442">
    <property type="entry name" value="T6A_TsaE"/>
</dbReference>
<evidence type="ECO:0000256" key="9">
    <source>
        <dbReference type="ARBA" id="ARBA00022842"/>
    </source>
</evidence>
<dbReference type="GO" id="GO:0016740">
    <property type="term" value="F:transferase activity"/>
    <property type="evidence" value="ECO:0007669"/>
    <property type="project" value="UniProtKB-KW"/>
</dbReference>
<dbReference type="GO" id="GO:0046872">
    <property type="term" value="F:metal ion binding"/>
    <property type="evidence" value="ECO:0007669"/>
    <property type="project" value="UniProtKB-KW"/>
</dbReference>
<dbReference type="Proteomes" id="UP000267418">
    <property type="component" value="Unassembled WGS sequence"/>
</dbReference>
<dbReference type="OrthoDB" id="9800307at2"/>
<evidence type="ECO:0000256" key="2">
    <source>
        <dbReference type="ARBA" id="ARBA00007599"/>
    </source>
</evidence>
<dbReference type="InterPro" id="IPR027417">
    <property type="entry name" value="P-loop_NTPase"/>
</dbReference>
<name>A0A431TTQ6_9BURK</name>
<evidence type="ECO:0000256" key="6">
    <source>
        <dbReference type="ARBA" id="ARBA00022723"/>
    </source>
</evidence>
<comment type="similarity">
    <text evidence="2">Belongs to the TsaE family.</text>
</comment>
<accession>A0A431TTQ6</accession>
<keyword evidence="8" id="KW-0067">ATP-binding</keyword>
<evidence type="ECO:0000256" key="1">
    <source>
        <dbReference type="ARBA" id="ARBA00004496"/>
    </source>
</evidence>
<dbReference type="EMBL" id="RXOE01000001">
    <property type="protein sequence ID" value="RTQ37406.1"/>
    <property type="molecule type" value="Genomic_DNA"/>
</dbReference>
<dbReference type="RefSeq" id="WP_126469127.1">
    <property type="nucleotide sequence ID" value="NZ_RXOE01000001.1"/>
</dbReference>
<evidence type="ECO:0000256" key="10">
    <source>
        <dbReference type="ARBA" id="ARBA00032441"/>
    </source>
</evidence>
<dbReference type="Pfam" id="PF02367">
    <property type="entry name" value="TsaE"/>
    <property type="match status" value="1"/>
</dbReference>
<dbReference type="PANTHER" id="PTHR33540:SF2">
    <property type="entry name" value="TRNA THREONYLCARBAMOYLADENOSINE BIOSYNTHESIS PROTEIN TSAE"/>
    <property type="match status" value="1"/>
</dbReference>
<evidence type="ECO:0000313" key="11">
    <source>
        <dbReference type="EMBL" id="RTQ37406.1"/>
    </source>
</evidence>
<organism evidence="11 12">
    <name type="scientific">Variovorax gossypii</name>
    <dbReference type="NCBI Taxonomy" id="1679495"/>
    <lineage>
        <taxon>Bacteria</taxon>
        <taxon>Pseudomonadati</taxon>
        <taxon>Pseudomonadota</taxon>
        <taxon>Betaproteobacteria</taxon>
        <taxon>Burkholderiales</taxon>
        <taxon>Comamonadaceae</taxon>
        <taxon>Variovorax</taxon>
    </lineage>
</organism>
<keyword evidence="12" id="KW-1185">Reference proteome</keyword>
<dbReference type="GO" id="GO:0005524">
    <property type="term" value="F:ATP binding"/>
    <property type="evidence" value="ECO:0007669"/>
    <property type="project" value="UniProtKB-KW"/>
</dbReference>
<keyword evidence="11" id="KW-0808">Transferase</keyword>
<evidence type="ECO:0000256" key="7">
    <source>
        <dbReference type="ARBA" id="ARBA00022741"/>
    </source>
</evidence>
<evidence type="ECO:0000256" key="3">
    <source>
        <dbReference type="ARBA" id="ARBA00019010"/>
    </source>
</evidence>
<dbReference type="Gene3D" id="3.40.50.300">
    <property type="entry name" value="P-loop containing nucleotide triphosphate hydrolases"/>
    <property type="match status" value="1"/>
</dbReference>
<dbReference type="PANTHER" id="PTHR33540">
    <property type="entry name" value="TRNA THREONYLCARBAMOYLADENOSINE BIOSYNTHESIS PROTEIN TSAE"/>
    <property type="match status" value="1"/>
</dbReference>
<comment type="subcellular location">
    <subcellularLocation>
        <location evidence="1">Cytoplasm</location>
    </subcellularLocation>
</comment>
<proteinExistence type="inferred from homology"/>
<evidence type="ECO:0000256" key="4">
    <source>
        <dbReference type="ARBA" id="ARBA00022490"/>
    </source>
</evidence>
<dbReference type="SUPFAM" id="SSF52540">
    <property type="entry name" value="P-loop containing nucleoside triphosphate hydrolases"/>
    <property type="match status" value="1"/>
</dbReference>
<dbReference type="GO" id="GO:0005737">
    <property type="term" value="C:cytoplasm"/>
    <property type="evidence" value="ECO:0007669"/>
    <property type="project" value="UniProtKB-SubCell"/>
</dbReference>
<dbReference type="AlphaFoldDB" id="A0A431TTQ6"/>
<evidence type="ECO:0000313" key="12">
    <source>
        <dbReference type="Proteomes" id="UP000267418"/>
    </source>
</evidence>
<dbReference type="NCBIfam" id="TIGR00150">
    <property type="entry name" value="T6A_YjeE"/>
    <property type="match status" value="1"/>
</dbReference>
<gene>
    <name evidence="11" type="primary">tsaE</name>
    <name evidence="11" type="ORF">EJP69_06675</name>
</gene>
<evidence type="ECO:0000256" key="8">
    <source>
        <dbReference type="ARBA" id="ARBA00022840"/>
    </source>
</evidence>
<protein>
    <recommendedName>
        <fullName evidence="3">tRNA threonylcarbamoyladenosine biosynthesis protein TsaE</fullName>
    </recommendedName>
    <alternativeName>
        <fullName evidence="10">t(6)A37 threonylcarbamoyladenosine biosynthesis protein TsaE</fullName>
    </alternativeName>
</protein>
<reference evidence="11 12" key="1">
    <citation type="submission" date="2018-12" db="EMBL/GenBank/DDBJ databases">
        <title>The genome of Variovorax gossypii DSM 100435.</title>
        <authorList>
            <person name="Gao J."/>
            <person name="Sun J."/>
        </authorList>
    </citation>
    <scope>NUCLEOTIDE SEQUENCE [LARGE SCALE GENOMIC DNA]</scope>
    <source>
        <strain evidence="11 12">DSM 100435</strain>
    </source>
</reference>